<dbReference type="InterPro" id="IPR051806">
    <property type="entry name" value="HAD-like_SPP"/>
</dbReference>
<evidence type="ECO:0000313" key="1">
    <source>
        <dbReference type="EMBL" id="KAF5352186.1"/>
    </source>
</evidence>
<dbReference type="PANTHER" id="PTHR43481:SF4">
    <property type="entry name" value="GLYCEROL-1-PHOSPHATE PHOSPHOHYDROLASE 1-RELATED"/>
    <property type="match status" value="1"/>
</dbReference>
<gene>
    <name evidence="1" type="ORF">D9758_009228</name>
</gene>
<dbReference type="Pfam" id="PF13242">
    <property type="entry name" value="Hydrolase_like"/>
    <property type="match status" value="1"/>
</dbReference>
<comment type="caution">
    <text evidence="1">The sequence shown here is derived from an EMBL/GenBank/DDBJ whole genome shotgun (WGS) entry which is preliminary data.</text>
</comment>
<dbReference type="InterPro" id="IPR036412">
    <property type="entry name" value="HAD-like_sf"/>
</dbReference>
<dbReference type="PANTHER" id="PTHR43481">
    <property type="entry name" value="FRUCTOSE-1-PHOSPHATE PHOSPHATASE"/>
    <property type="match status" value="1"/>
</dbReference>
<dbReference type="EMBL" id="JAACJM010000067">
    <property type="protein sequence ID" value="KAF5352186.1"/>
    <property type="molecule type" value="Genomic_DNA"/>
</dbReference>
<proteinExistence type="predicted"/>
<organism evidence="1 2">
    <name type="scientific">Tetrapyrgos nigripes</name>
    <dbReference type="NCBI Taxonomy" id="182062"/>
    <lineage>
        <taxon>Eukaryota</taxon>
        <taxon>Fungi</taxon>
        <taxon>Dikarya</taxon>
        <taxon>Basidiomycota</taxon>
        <taxon>Agaricomycotina</taxon>
        <taxon>Agaricomycetes</taxon>
        <taxon>Agaricomycetidae</taxon>
        <taxon>Agaricales</taxon>
        <taxon>Marasmiineae</taxon>
        <taxon>Marasmiaceae</taxon>
        <taxon>Tetrapyrgos</taxon>
    </lineage>
</organism>
<accession>A0A8H5D3T6</accession>
<evidence type="ECO:0000313" key="2">
    <source>
        <dbReference type="Proteomes" id="UP000559256"/>
    </source>
</evidence>
<dbReference type="Gene3D" id="3.40.50.1000">
    <property type="entry name" value="HAD superfamily/HAD-like"/>
    <property type="match status" value="1"/>
</dbReference>
<dbReference type="OrthoDB" id="40579at2759"/>
<sequence>MSQAGITLDYKGVTATADDIDQSSRNTTATNDPVVGQAIDSVVAAVQSILAAERMDRRLQDCIIVEDSPAGIRAARTTGAKIIAVCGRYSREGLEKYRPHYVVDSLEDVSCKWVNRYDGLKTFAFYIYETGAGMKAK</sequence>
<reference evidence="1 2" key="1">
    <citation type="journal article" date="2020" name="ISME J.">
        <title>Uncovering the hidden diversity of litter-decomposition mechanisms in mushroom-forming fungi.</title>
        <authorList>
            <person name="Floudas D."/>
            <person name="Bentzer J."/>
            <person name="Ahren D."/>
            <person name="Johansson T."/>
            <person name="Persson P."/>
            <person name="Tunlid A."/>
        </authorList>
    </citation>
    <scope>NUCLEOTIDE SEQUENCE [LARGE SCALE GENOMIC DNA]</scope>
    <source>
        <strain evidence="1 2">CBS 291.85</strain>
    </source>
</reference>
<name>A0A8H5D3T6_9AGAR</name>
<keyword evidence="2" id="KW-1185">Reference proteome</keyword>
<dbReference type="Proteomes" id="UP000559256">
    <property type="component" value="Unassembled WGS sequence"/>
</dbReference>
<protein>
    <submittedName>
        <fullName evidence="1">Uncharacterized protein</fullName>
    </submittedName>
</protein>
<dbReference type="SUPFAM" id="SSF56784">
    <property type="entry name" value="HAD-like"/>
    <property type="match status" value="1"/>
</dbReference>
<dbReference type="GO" id="GO:0050308">
    <property type="term" value="F:sugar-phosphatase activity"/>
    <property type="evidence" value="ECO:0007669"/>
    <property type="project" value="TreeGrafter"/>
</dbReference>
<dbReference type="AlphaFoldDB" id="A0A8H5D3T6"/>
<dbReference type="InterPro" id="IPR023214">
    <property type="entry name" value="HAD_sf"/>
</dbReference>